<dbReference type="EMBL" id="JAHQCR010000084">
    <property type="protein sequence ID" value="MBU9723678.1"/>
    <property type="molecule type" value="Genomic_DNA"/>
</dbReference>
<evidence type="ECO:0000259" key="4">
    <source>
        <dbReference type="PROSITE" id="PS51186"/>
    </source>
</evidence>
<dbReference type="PROSITE" id="PS51186">
    <property type="entry name" value="GNAT"/>
    <property type="match status" value="1"/>
</dbReference>
<evidence type="ECO:0000313" key="6">
    <source>
        <dbReference type="Proteomes" id="UP000790580"/>
    </source>
</evidence>
<protein>
    <recommendedName>
        <fullName evidence="3">[Ribosomal protein bS18]-alanine N-acetyltransferase</fullName>
        <ecNumber evidence="3">2.3.1.266</ecNumber>
    </recommendedName>
</protein>
<dbReference type="PANTHER" id="PTHR23091">
    <property type="entry name" value="N-TERMINAL ACETYLTRANSFERASE"/>
    <property type="match status" value="1"/>
</dbReference>
<dbReference type="GO" id="GO:0005840">
    <property type="term" value="C:ribosome"/>
    <property type="evidence" value="ECO:0007669"/>
    <property type="project" value="UniProtKB-KW"/>
</dbReference>
<keyword evidence="6" id="KW-1185">Reference proteome</keyword>
<name>A0ABS6JYW8_9BACI</name>
<gene>
    <name evidence="5" type="primary">rimI</name>
    <name evidence="5" type="ORF">KS407_19860</name>
</gene>
<keyword evidence="5" id="KW-0689">Ribosomal protein</keyword>
<dbReference type="InterPro" id="IPR006464">
    <property type="entry name" value="AcTrfase_RimI/Ard1"/>
</dbReference>
<accession>A0ABS6JYW8</accession>
<comment type="caution">
    <text evidence="5">The sequence shown here is derived from an EMBL/GenBank/DDBJ whole genome shotgun (WGS) entry which is preliminary data.</text>
</comment>
<dbReference type="InterPro" id="IPR017255">
    <property type="entry name" value="AcTrfase_GNAT_prd"/>
</dbReference>
<dbReference type="InterPro" id="IPR045047">
    <property type="entry name" value="Ard1-like"/>
</dbReference>
<evidence type="ECO:0000256" key="3">
    <source>
        <dbReference type="RuleBase" id="RU363094"/>
    </source>
</evidence>
<dbReference type="PIRSF" id="PIRSF037663">
    <property type="entry name" value="Acetyltransf_GNAT_prd"/>
    <property type="match status" value="1"/>
</dbReference>
<dbReference type="Pfam" id="PF00583">
    <property type="entry name" value="Acetyltransf_1"/>
    <property type="match status" value="1"/>
</dbReference>
<evidence type="ECO:0000313" key="5">
    <source>
        <dbReference type="EMBL" id="MBU9723678.1"/>
    </source>
</evidence>
<dbReference type="Proteomes" id="UP000790580">
    <property type="component" value="Unassembled WGS sequence"/>
</dbReference>
<comment type="subcellular location">
    <subcellularLocation>
        <location evidence="3">Cytoplasm</location>
    </subcellularLocation>
</comment>
<sequence length="150" mass="17290">MGEEVRIRLMEIADLNQVMEVEHACFPTPWSKGAFVNELTTNQFANYLVAEIDGRVIGYCGVWIIIDEAHITNIAVSPEYRRLGIGERLLQGVIEMAKTFRAKKITLEVRLSNETAIRMYRKNGFQNGGIRKNYYTDNQEDAQIMWVMLE</sequence>
<dbReference type="EC" id="2.3.1.266" evidence="3"/>
<dbReference type="InterPro" id="IPR016181">
    <property type="entry name" value="Acyl_CoA_acyltransferase"/>
</dbReference>
<feature type="domain" description="N-acetyltransferase" evidence="4">
    <location>
        <begin position="5"/>
        <end position="150"/>
    </location>
</feature>
<dbReference type="CDD" id="cd04301">
    <property type="entry name" value="NAT_SF"/>
    <property type="match status" value="1"/>
</dbReference>
<dbReference type="Gene3D" id="3.40.630.30">
    <property type="match status" value="1"/>
</dbReference>
<evidence type="ECO:0000256" key="2">
    <source>
        <dbReference type="ARBA" id="ARBA00023315"/>
    </source>
</evidence>
<dbReference type="NCBIfam" id="TIGR01575">
    <property type="entry name" value="rimI"/>
    <property type="match status" value="1"/>
</dbReference>
<dbReference type="PANTHER" id="PTHR23091:SF4">
    <property type="entry name" value="N-TERMINAL AMINO-ACID N(ALPHA)-ACETYLTRANSFERASE NATA"/>
    <property type="match status" value="1"/>
</dbReference>
<evidence type="ECO:0000256" key="1">
    <source>
        <dbReference type="ARBA" id="ARBA00022679"/>
    </source>
</evidence>
<comment type="catalytic activity">
    <reaction evidence="3">
        <text>N-terminal L-alanyl-[ribosomal protein bS18] + acetyl-CoA = N-terminal N(alpha)-acetyl-L-alanyl-[ribosomal protein bS18] + CoA + H(+)</text>
        <dbReference type="Rhea" id="RHEA:43756"/>
        <dbReference type="Rhea" id="RHEA-COMP:10676"/>
        <dbReference type="Rhea" id="RHEA-COMP:10677"/>
        <dbReference type="ChEBI" id="CHEBI:15378"/>
        <dbReference type="ChEBI" id="CHEBI:57287"/>
        <dbReference type="ChEBI" id="CHEBI:57288"/>
        <dbReference type="ChEBI" id="CHEBI:64718"/>
        <dbReference type="ChEBI" id="CHEBI:83683"/>
        <dbReference type="EC" id="2.3.1.266"/>
    </reaction>
</comment>
<dbReference type="SUPFAM" id="SSF55729">
    <property type="entry name" value="Acyl-CoA N-acyltransferases (Nat)"/>
    <property type="match status" value="1"/>
</dbReference>
<dbReference type="RefSeq" id="WP_088073299.1">
    <property type="nucleotide sequence ID" value="NZ_JAHQCR010000084.1"/>
</dbReference>
<organism evidence="5 6">
    <name type="scientific">Evansella alkalicola</name>
    <dbReference type="NCBI Taxonomy" id="745819"/>
    <lineage>
        <taxon>Bacteria</taxon>
        <taxon>Bacillati</taxon>
        <taxon>Bacillota</taxon>
        <taxon>Bacilli</taxon>
        <taxon>Bacillales</taxon>
        <taxon>Bacillaceae</taxon>
        <taxon>Evansella</taxon>
    </lineage>
</organism>
<dbReference type="InterPro" id="IPR000182">
    <property type="entry name" value="GNAT_dom"/>
</dbReference>
<reference evidence="5 6" key="1">
    <citation type="submission" date="2021-06" db="EMBL/GenBank/DDBJ databases">
        <title>Bacillus sp. RD4P76, an endophyte from a halophyte.</title>
        <authorList>
            <person name="Sun J.-Q."/>
        </authorList>
    </citation>
    <scope>NUCLEOTIDE SEQUENCE [LARGE SCALE GENOMIC DNA]</scope>
    <source>
        <strain evidence="5 6">JCM 17098</strain>
    </source>
</reference>
<comment type="function">
    <text evidence="3">Acetylates the N-terminal alanine of ribosomal protein bS18.</text>
</comment>
<keyword evidence="5" id="KW-0687">Ribonucleoprotein</keyword>
<comment type="similarity">
    <text evidence="3">Belongs to the acetyltransferase family. RimI subfamily.</text>
</comment>
<keyword evidence="2" id="KW-0012">Acyltransferase</keyword>
<proteinExistence type="inferred from homology"/>
<keyword evidence="3" id="KW-0963">Cytoplasm</keyword>
<keyword evidence="1" id="KW-0808">Transferase</keyword>